<dbReference type="EMBL" id="FR845719">
    <property type="protein sequence ID" value="CCA57272.1"/>
    <property type="molecule type" value="Genomic_DNA"/>
</dbReference>
<proteinExistence type="predicted"/>
<protein>
    <submittedName>
        <fullName evidence="1">Uncharacterized protein</fullName>
    </submittedName>
</protein>
<keyword evidence="2" id="KW-1185">Reference proteome</keyword>
<dbReference type="Proteomes" id="UP000006854">
    <property type="component" value="Chromosome"/>
</dbReference>
<dbReference type="KEGG" id="sve:SVEN_3986"/>
<dbReference type="AlphaFoldDB" id="F2RFX0"/>
<accession>F2RFX0</accession>
<name>F2RFX0_STRVP</name>
<organism evidence="1 2">
    <name type="scientific">Streptomyces venezuelae (strain ATCC 10712 / CBS 650.69 / DSM 40230 / JCM 4526 / NBRC 13096 / PD 04745)</name>
    <dbReference type="NCBI Taxonomy" id="953739"/>
    <lineage>
        <taxon>Bacteria</taxon>
        <taxon>Bacillati</taxon>
        <taxon>Actinomycetota</taxon>
        <taxon>Actinomycetes</taxon>
        <taxon>Kitasatosporales</taxon>
        <taxon>Streptomycetaceae</taxon>
        <taxon>Streptomyces</taxon>
    </lineage>
</organism>
<gene>
    <name evidence="1" type="ordered locus">SVEN_3986</name>
</gene>
<sequence>MRRRRPDPAGGSFPPQLAEFNAGDWWVRDPEDPTQVGYARVQWGVARRTYLEGGDWEAHLSPPVWWESATAPPRA</sequence>
<evidence type="ECO:0000313" key="1">
    <source>
        <dbReference type="EMBL" id="CCA57272.1"/>
    </source>
</evidence>
<dbReference type="HOGENOM" id="CLU_2669687_0_0_11"/>
<reference evidence="1 2" key="1">
    <citation type="journal article" date="2011" name="BMC Genomics">
        <title>Genome-wide analysis of the role of GlnR in Streptomyces venezuelae provides new insights into global nitrogen regulation in actinomycetes.</title>
        <authorList>
            <person name="Pullan S.T."/>
            <person name="Bibb M.J."/>
            <person name="Merrick M."/>
        </authorList>
    </citation>
    <scope>NUCLEOTIDE SEQUENCE [LARGE SCALE GENOMIC DNA]</scope>
    <source>
        <strain evidence="1">ATCC 10712</strain>
    </source>
</reference>
<evidence type="ECO:0000313" key="2">
    <source>
        <dbReference type="Proteomes" id="UP000006854"/>
    </source>
</evidence>
<dbReference type="STRING" id="953739.SVEN_3986"/>